<accession>A0A7J6DS07</accession>
<protein>
    <recommendedName>
        <fullName evidence="1">Reverse transcriptase zinc-binding domain-containing protein</fullName>
    </recommendedName>
</protein>
<dbReference type="PANTHER" id="PTHR34146:SF3">
    <property type="entry name" value="POLYNUCLEOTIDYL TRANSFERASE, RIBONUCLEASE H-LIKE SUPERFAMILY PROTEIN"/>
    <property type="match status" value="1"/>
</dbReference>
<dbReference type="InterPro" id="IPR012337">
    <property type="entry name" value="RNaseH-like_sf"/>
</dbReference>
<proteinExistence type="predicted"/>
<dbReference type="InterPro" id="IPR036397">
    <property type="entry name" value="RNaseH_sf"/>
</dbReference>
<name>A0A7J6DS07_CANSA</name>
<dbReference type="Proteomes" id="UP000525078">
    <property type="component" value="Unassembled WGS sequence"/>
</dbReference>
<evidence type="ECO:0000313" key="3">
    <source>
        <dbReference type="EMBL" id="KAF4375347.1"/>
    </source>
</evidence>
<evidence type="ECO:0000313" key="2">
    <source>
        <dbReference type="EMBL" id="KAF4348881.1"/>
    </source>
</evidence>
<evidence type="ECO:0000259" key="1">
    <source>
        <dbReference type="Pfam" id="PF13966"/>
    </source>
</evidence>
<organism evidence="2 4">
    <name type="scientific">Cannabis sativa</name>
    <name type="common">Hemp</name>
    <name type="synonym">Marijuana</name>
    <dbReference type="NCBI Taxonomy" id="3483"/>
    <lineage>
        <taxon>Eukaryota</taxon>
        <taxon>Viridiplantae</taxon>
        <taxon>Streptophyta</taxon>
        <taxon>Embryophyta</taxon>
        <taxon>Tracheophyta</taxon>
        <taxon>Spermatophyta</taxon>
        <taxon>Magnoliopsida</taxon>
        <taxon>eudicotyledons</taxon>
        <taxon>Gunneridae</taxon>
        <taxon>Pentapetalae</taxon>
        <taxon>rosids</taxon>
        <taxon>fabids</taxon>
        <taxon>Rosales</taxon>
        <taxon>Cannabaceae</taxon>
        <taxon>Cannabis</taxon>
    </lineage>
</organism>
<dbReference type="Pfam" id="PF13966">
    <property type="entry name" value="zf-RVT"/>
    <property type="match status" value="1"/>
</dbReference>
<dbReference type="Proteomes" id="UP000583929">
    <property type="component" value="Unassembled WGS sequence"/>
</dbReference>
<evidence type="ECO:0000313" key="4">
    <source>
        <dbReference type="Proteomes" id="UP000525078"/>
    </source>
</evidence>
<dbReference type="EMBL" id="JAATIP010000420">
    <property type="protein sequence ID" value="KAF4348881.1"/>
    <property type="molecule type" value="Genomic_DNA"/>
</dbReference>
<sequence length="444" mass="50412">MLKVKKCLGNEKHIGIPFVFKRKNREEFKRLEDINKALLAKLAWQFASGRDTPWIKCFNAKYCRRNSFWDTESKGNDSSVWKGILLSRSILRLGSLTLVGRGVSIDIWKQHWIPWLDYDEFLTLMRNFRSRFPLLKIVGDLSNSDGGWNRSLVSKVFGSDMGNKICNITRLPTNGPDTLVWKPTKDDSFSVKEAYRALNPNQGNDYNPKFWNLIWNKDIHTRHSIMIWRALTGCLPTKDKLPFVIDKMCPLCDSALEESTHLFWDCPFTSALWFGGSFPMNLANFIDSSLADIVAAAALVIPAELLVQFFIFLGCLLESVWKSRNEAIFKGQESILMSNLDEYHAHVTHSAPHRNSSACLNTSLICMVDASWKEGTAGLAVVLLDRLNDSWKWYAKSIKSASAVEAELQAISWAMKLGKEMGQDSVTILPDAQLLILPQAIHIY</sequence>
<keyword evidence="5" id="KW-1185">Reference proteome</keyword>
<dbReference type="Gene3D" id="3.30.420.10">
    <property type="entry name" value="Ribonuclease H-like superfamily/Ribonuclease H"/>
    <property type="match status" value="1"/>
</dbReference>
<comment type="caution">
    <text evidence="2">The sequence shown here is derived from an EMBL/GenBank/DDBJ whole genome shotgun (WGS) entry which is preliminary data.</text>
</comment>
<gene>
    <name evidence="2" type="ORF">F8388_002049</name>
    <name evidence="3" type="ORF">G4B88_022013</name>
</gene>
<dbReference type="InterPro" id="IPR026960">
    <property type="entry name" value="RVT-Znf"/>
</dbReference>
<dbReference type="SUPFAM" id="SSF53098">
    <property type="entry name" value="Ribonuclease H-like"/>
    <property type="match status" value="1"/>
</dbReference>
<dbReference type="EMBL" id="JAATIQ010000163">
    <property type="protein sequence ID" value="KAF4375347.1"/>
    <property type="molecule type" value="Genomic_DNA"/>
</dbReference>
<reference evidence="4 5" key="1">
    <citation type="journal article" date="2020" name="bioRxiv">
        <title>Sequence and annotation of 42 cannabis genomes reveals extensive copy number variation in cannabinoid synthesis and pathogen resistance genes.</title>
        <authorList>
            <person name="Mckernan K.J."/>
            <person name="Helbert Y."/>
            <person name="Kane L.T."/>
            <person name="Ebling H."/>
            <person name="Zhang L."/>
            <person name="Liu B."/>
            <person name="Eaton Z."/>
            <person name="Mclaughlin S."/>
            <person name="Kingan S."/>
            <person name="Baybayan P."/>
            <person name="Concepcion G."/>
            <person name="Jordan M."/>
            <person name="Riva A."/>
            <person name="Barbazuk W."/>
            <person name="Harkins T."/>
        </authorList>
    </citation>
    <scope>NUCLEOTIDE SEQUENCE [LARGE SCALE GENOMIC DNA]</scope>
    <source>
        <strain evidence="4 5">cv. Jamaican Lion 4</strain>
        <strain evidence="3">Father</strain>
        <strain evidence="2">Mother</strain>
        <tissue evidence="2">Leaf</tissue>
    </source>
</reference>
<dbReference type="PANTHER" id="PTHR34146">
    <property type="entry name" value="POLYNUCLEOTIDYL TRANSFERASE, RIBONUCLEASE H-LIKE SUPERFAMILY PROTEIN-RELATED"/>
    <property type="match status" value="1"/>
</dbReference>
<dbReference type="AlphaFoldDB" id="A0A7J6DS07"/>
<feature type="domain" description="Reverse transcriptase zinc-binding" evidence="1">
    <location>
        <begin position="189"/>
        <end position="273"/>
    </location>
</feature>
<dbReference type="GO" id="GO:0003676">
    <property type="term" value="F:nucleic acid binding"/>
    <property type="evidence" value="ECO:0007669"/>
    <property type="project" value="InterPro"/>
</dbReference>
<evidence type="ECO:0000313" key="5">
    <source>
        <dbReference type="Proteomes" id="UP000583929"/>
    </source>
</evidence>